<keyword evidence="3" id="KW-1185">Reference proteome</keyword>
<evidence type="ECO:0000313" key="3">
    <source>
        <dbReference type="Proteomes" id="UP000199645"/>
    </source>
</evidence>
<protein>
    <submittedName>
        <fullName evidence="2">Uncharacterized protein</fullName>
    </submittedName>
</protein>
<feature type="region of interest" description="Disordered" evidence="1">
    <location>
        <begin position="80"/>
        <end position="104"/>
    </location>
</feature>
<organism evidence="2 3">
    <name type="scientific">Actinoplanes philippinensis</name>
    <dbReference type="NCBI Taxonomy" id="35752"/>
    <lineage>
        <taxon>Bacteria</taxon>
        <taxon>Bacillati</taxon>
        <taxon>Actinomycetota</taxon>
        <taxon>Actinomycetes</taxon>
        <taxon>Micromonosporales</taxon>
        <taxon>Micromonosporaceae</taxon>
        <taxon>Actinoplanes</taxon>
    </lineage>
</organism>
<feature type="region of interest" description="Disordered" evidence="1">
    <location>
        <begin position="1"/>
        <end position="67"/>
    </location>
</feature>
<dbReference type="AlphaFoldDB" id="A0A1I2BN54"/>
<evidence type="ECO:0000313" key="2">
    <source>
        <dbReference type="EMBL" id="SFE57469.1"/>
    </source>
</evidence>
<gene>
    <name evidence="2" type="ORF">SAMN05421541_102420</name>
</gene>
<dbReference type="EMBL" id="FONV01000002">
    <property type="protein sequence ID" value="SFE57469.1"/>
    <property type="molecule type" value="Genomic_DNA"/>
</dbReference>
<name>A0A1I2BN54_9ACTN</name>
<evidence type="ECO:0000256" key="1">
    <source>
        <dbReference type="SAM" id="MobiDB-lite"/>
    </source>
</evidence>
<feature type="compositionally biased region" description="Basic and acidic residues" evidence="1">
    <location>
        <begin position="13"/>
        <end position="56"/>
    </location>
</feature>
<dbReference type="Proteomes" id="UP000199645">
    <property type="component" value="Unassembled WGS sequence"/>
</dbReference>
<feature type="compositionally biased region" description="Basic residues" evidence="1">
    <location>
        <begin position="1"/>
        <end position="12"/>
    </location>
</feature>
<reference evidence="2 3" key="1">
    <citation type="submission" date="2016-10" db="EMBL/GenBank/DDBJ databases">
        <authorList>
            <person name="de Groot N.N."/>
        </authorList>
    </citation>
    <scope>NUCLEOTIDE SEQUENCE [LARGE SCALE GENOMIC DNA]</scope>
    <source>
        <strain evidence="2 3">DSM 43019</strain>
    </source>
</reference>
<proteinExistence type="predicted"/>
<sequence>MNRRRETRKQANRKQETRKQANRKQETRKQANRNQENRNQENRKQENRRQANRERVQPGLSLPPGPAELHCRALRWSLRDRAGLGRWGPGPREPGSGGPDREPP</sequence>
<accession>A0A1I2BN54</accession>